<reference evidence="2 3" key="1">
    <citation type="submission" date="2019-05" db="EMBL/GenBank/DDBJ databases">
        <title>Sulfitobacter sabulilitoris sp. nov., isolated from a marine sand.</title>
        <authorList>
            <person name="Yoon J.-H."/>
        </authorList>
    </citation>
    <scope>NUCLEOTIDE SEQUENCE [LARGE SCALE GENOMIC DNA]</scope>
    <source>
        <strain evidence="2 3">HSMS-29</strain>
    </source>
</reference>
<sequence length="255" mass="27331">MTVEQSQFRAALLDPLQPVPDDLLGPDGRPGTDRFSVYRNTVTVSLRDALGVAFPLVAKLIGPRNFRPLALDYARAHPPTSPLMMHYGASFPEYLAGVAALSHIGYLPDCARLDLAMRRSYHAADATPLSQARLAIDTPGLMALRLALMPATQVIRSQWPLHDIWAFNFVPDAPKPRAVAQDVLITRPEFDPAPHPLPPGGAAWLDALGRGQPFGAAHDAAVADTPGFDLAQTLALALSTSALADAPPQKGLMNE</sequence>
<evidence type="ECO:0000259" key="1">
    <source>
        <dbReference type="Pfam" id="PF09836"/>
    </source>
</evidence>
<gene>
    <name evidence="2" type="ORF">FDT80_16560</name>
</gene>
<comment type="caution">
    <text evidence="2">The sequence shown here is derived from an EMBL/GenBank/DDBJ whole genome shotgun (WGS) entry which is preliminary data.</text>
</comment>
<dbReference type="Proteomes" id="UP000309550">
    <property type="component" value="Unassembled WGS sequence"/>
</dbReference>
<evidence type="ECO:0000313" key="3">
    <source>
        <dbReference type="Proteomes" id="UP000309550"/>
    </source>
</evidence>
<dbReference type="RefSeq" id="WP_138663439.1">
    <property type="nucleotide sequence ID" value="NZ_VANS01000005.1"/>
</dbReference>
<dbReference type="InterPro" id="IPR044922">
    <property type="entry name" value="DUF2063_N_sf"/>
</dbReference>
<name>A0A5S3PDD2_9RHOB</name>
<keyword evidence="3" id="KW-1185">Reference proteome</keyword>
<protein>
    <submittedName>
        <fullName evidence="2">DUF2063 domain-containing protein</fullName>
    </submittedName>
</protein>
<dbReference type="AlphaFoldDB" id="A0A5S3PDD2"/>
<dbReference type="InterPro" id="IPR018640">
    <property type="entry name" value="DUF2063"/>
</dbReference>
<dbReference type="OrthoDB" id="4146344at2"/>
<evidence type="ECO:0000313" key="2">
    <source>
        <dbReference type="EMBL" id="TMM50867.1"/>
    </source>
</evidence>
<organism evidence="2 3">
    <name type="scientific">Sulfitobacter sabulilitoris</name>
    <dbReference type="NCBI Taxonomy" id="2562655"/>
    <lineage>
        <taxon>Bacteria</taxon>
        <taxon>Pseudomonadati</taxon>
        <taxon>Pseudomonadota</taxon>
        <taxon>Alphaproteobacteria</taxon>
        <taxon>Rhodobacterales</taxon>
        <taxon>Roseobacteraceae</taxon>
        <taxon>Sulfitobacter</taxon>
    </lineage>
</organism>
<proteinExistence type="predicted"/>
<dbReference type="EMBL" id="VANS01000005">
    <property type="protein sequence ID" value="TMM50867.1"/>
    <property type="molecule type" value="Genomic_DNA"/>
</dbReference>
<dbReference type="Gene3D" id="1.10.150.690">
    <property type="entry name" value="DUF2063"/>
    <property type="match status" value="1"/>
</dbReference>
<feature type="domain" description="Putative DNA-binding" evidence="1">
    <location>
        <begin position="5"/>
        <end position="95"/>
    </location>
</feature>
<dbReference type="Pfam" id="PF09836">
    <property type="entry name" value="DUF2063"/>
    <property type="match status" value="1"/>
</dbReference>
<accession>A0A5S3PDD2</accession>